<dbReference type="PANTHER" id="PTHR36373">
    <property type="entry name" value="EXPRESSED PROTEIN"/>
    <property type="match status" value="1"/>
</dbReference>
<dbReference type="EMBL" id="NMUH01003869">
    <property type="protein sequence ID" value="MQM07422.1"/>
    <property type="molecule type" value="Genomic_DNA"/>
</dbReference>
<keyword evidence="3" id="KW-1185">Reference proteome</keyword>
<dbReference type="PANTHER" id="PTHR36373:SF1">
    <property type="entry name" value="EXPRESSED PROTEIN"/>
    <property type="match status" value="1"/>
</dbReference>
<feature type="compositionally biased region" description="Polar residues" evidence="1">
    <location>
        <begin position="119"/>
        <end position="135"/>
    </location>
</feature>
<organism evidence="2 3">
    <name type="scientific">Colocasia esculenta</name>
    <name type="common">Wild taro</name>
    <name type="synonym">Arum esculentum</name>
    <dbReference type="NCBI Taxonomy" id="4460"/>
    <lineage>
        <taxon>Eukaryota</taxon>
        <taxon>Viridiplantae</taxon>
        <taxon>Streptophyta</taxon>
        <taxon>Embryophyta</taxon>
        <taxon>Tracheophyta</taxon>
        <taxon>Spermatophyta</taxon>
        <taxon>Magnoliopsida</taxon>
        <taxon>Liliopsida</taxon>
        <taxon>Araceae</taxon>
        <taxon>Aroideae</taxon>
        <taxon>Colocasieae</taxon>
        <taxon>Colocasia</taxon>
    </lineage>
</organism>
<reference evidence="2" key="1">
    <citation type="submission" date="2017-07" db="EMBL/GenBank/DDBJ databases">
        <title>Taro Niue Genome Assembly and Annotation.</title>
        <authorList>
            <person name="Atibalentja N."/>
            <person name="Keating K."/>
            <person name="Fields C.J."/>
        </authorList>
    </citation>
    <scope>NUCLEOTIDE SEQUENCE</scope>
    <source>
        <strain evidence="2">Niue_2</strain>
        <tissue evidence="2">Leaf</tissue>
    </source>
</reference>
<feature type="compositionally biased region" description="Basic and acidic residues" evidence="1">
    <location>
        <begin position="283"/>
        <end position="301"/>
    </location>
</feature>
<sequence length="393" mass="43859">MEPADIDWKNLEWRFVKDDLFEHFNAPKWADLSSPSPRGGSPSSVPSDEAWFCRPGTSSEPASHPFFFLERDWFCLVILSIWPPSSFFLDCRHPKTVEDFLRSRSSPPTCPSKVKLARTWSSPLGERNQNSSNSGARRDANLKRRGGAVPPTRDSPRSKLPAVKKEIREDLENQDPNLSPTTPCRAAKIAKETVKSSAERREPPLMPERPLKSTLSARNLFAGKDILSQISEFCNEIKRLAMPKSESSRGVGCEDKNRKAKEDLNALEEKGKKPLMASGEDAENTKKTKQGRDAGRKEALENLRVPPEPKKKARVNSPLLKDLENLNIPPKPKKKARENSPLLQVRSCPPTPQRFPSPKTLRRIPTTTPVKSSLKPAAPVGPTLLLIAASIIF</sequence>
<protein>
    <submittedName>
        <fullName evidence="2">Uncharacterized protein</fullName>
    </submittedName>
</protein>
<feature type="non-terminal residue" evidence="2">
    <location>
        <position position="1"/>
    </location>
</feature>
<dbReference type="AlphaFoldDB" id="A0A843WBE7"/>
<feature type="region of interest" description="Disordered" evidence="1">
    <location>
        <begin position="263"/>
        <end position="375"/>
    </location>
</feature>
<evidence type="ECO:0000313" key="3">
    <source>
        <dbReference type="Proteomes" id="UP000652761"/>
    </source>
</evidence>
<name>A0A843WBE7_COLES</name>
<evidence type="ECO:0000313" key="2">
    <source>
        <dbReference type="EMBL" id="MQM07422.1"/>
    </source>
</evidence>
<gene>
    <name evidence="2" type="ORF">Taro_040264</name>
</gene>
<feature type="compositionally biased region" description="Basic and acidic residues" evidence="1">
    <location>
        <begin position="263"/>
        <end position="272"/>
    </location>
</feature>
<accession>A0A843WBE7</accession>
<dbReference type="Proteomes" id="UP000652761">
    <property type="component" value="Unassembled WGS sequence"/>
</dbReference>
<dbReference type="OrthoDB" id="1924112at2759"/>
<feature type="compositionally biased region" description="Basic and acidic residues" evidence="1">
    <location>
        <begin position="189"/>
        <end position="203"/>
    </location>
</feature>
<evidence type="ECO:0000256" key="1">
    <source>
        <dbReference type="SAM" id="MobiDB-lite"/>
    </source>
</evidence>
<proteinExistence type="predicted"/>
<comment type="caution">
    <text evidence="2">The sequence shown here is derived from an EMBL/GenBank/DDBJ whole genome shotgun (WGS) entry which is preliminary data.</text>
</comment>
<feature type="region of interest" description="Disordered" evidence="1">
    <location>
        <begin position="101"/>
        <end position="210"/>
    </location>
</feature>